<evidence type="ECO:0000256" key="1">
    <source>
        <dbReference type="SAM" id="SignalP"/>
    </source>
</evidence>
<dbReference type="EMBL" id="JAZDQP010000008">
    <property type="protein sequence ID" value="MEE1867340.1"/>
    <property type="molecule type" value="Genomic_DNA"/>
</dbReference>
<dbReference type="RefSeq" id="WP_136477715.1">
    <property type="nucleotide sequence ID" value="NZ_JAZDCU010000007.1"/>
</dbReference>
<dbReference type="Pfam" id="PF07044">
    <property type="entry name" value="DUF1329"/>
    <property type="match status" value="1"/>
</dbReference>
<organism evidence="2 3">
    <name type="scientific">Pseudomonas auratipiscis</name>
    <dbReference type="NCBI Taxonomy" id="3115853"/>
    <lineage>
        <taxon>Bacteria</taxon>
        <taxon>Pseudomonadati</taxon>
        <taxon>Pseudomonadota</taxon>
        <taxon>Gammaproteobacteria</taxon>
        <taxon>Pseudomonadales</taxon>
        <taxon>Pseudomonadaceae</taxon>
        <taxon>Pseudomonas</taxon>
    </lineage>
</organism>
<protein>
    <submittedName>
        <fullName evidence="2">DUF1329 domain-containing protein</fullName>
    </submittedName>
</protein>
<evidence type="ECO:0000313" key="2">
    <source>
        <dbReference type="EMBL" id="MEE1867340.1"/>
    </source>
</evidence>
<keyword evidence="3" id="KW-1185">Reference proteome</keyword>
<sequence>MLHTPRLLKTTLALVLSLAAGGALAAVSAQQAEQLKTTLTPLGAERAGNAAGTIPAWDGGITQAPQGYVPGKHHLDPFAADKPLFTITKANLEQYKDQLSEGQIALFNSYPDTFQMPVYTSRRSGSAPQWLYDNTFKNATSAKLLEGGNGFSDAYGGVPFPIPKDGVEALWNHITRYRGIYVVRRASEAPVQRNGSFALVTSQQEGMFKYYRPGGQFADLNNILFYYLTFVKSPARLAGGATLVHETLDQIKDPRQAWIYDAGQRRVRRAPSLAYDTPIASSDGLRTADDTDLFNGSPDRYNWKLVGKKEIYIPYNNYKVSSPDVKYADLLKQGHLNPQYTRYELHRVWVVEGTLKSTARHIYSKRVLFLDEDSWGAALVDQYDGRGQLWRVSMGYLKNFYDLPTTWSSLDVFHDLQARRYYVQNLDNEEAETVDFNQPVPEDAYFMPSALRQRGTR</sequence>
<evidence type="ECO:0000313" key="3">
    <source>
        <dbReference type="Proteomes" id="UP001307839"/>
    </source>
</evidence>
<comment type="caution">
    <text evidence="2">The sequence shown here is derived from an EMBL/GenBank/DDBJ whole genome shotgun (WGS) entry which is preliminary data.</text>
</comment>
<dbReference type="Gene3D" id="2.50.20.10">
    <property type="entry name" value="Lipoprotein localisation LolA/LolB/LppX"/>
    <property type="match status" value="1"/>
</dbReference>
<keyword evidence="1" id="KW-0732">Signal</keyword>
<feature type="signal peptide" evidence="1">
    <location>
        <begin position="1"/>
        <end position="25"/>
    </location>
</feature>
<feature type="chain" id="PRO_5044261401" evidence="1">
    <location>
        <begin position="26"/>
        <end position="457"/>
    </location>
</feature>
<proteinExistence type="predicted"/>
<dbReference type="InterPro" id="IPR010752">
    <property type="entry name" value="DUF1329"/>
</dbReference>
<dbReference type="CDD" id="cd16329">
    <property type="entry name" value="LolA_like"/>
    <property type="match status" value="1"/>
</dbReference>
<gene>
    <name evidence="2" type="ORF">V0R53_13145</name>
</gene>
<reference evidence="2 3" key="1">
    <citation type="submission" date="2024-01" db="EMBL/GenBank/DDBJ databases">
        <title>Unpublished Manusciprt.</title>
        <authorList>
            <person name="Duman M."/>
            <person name="Valdes E.G."/>
            <person name="Ajmi N."/>
            <person name="Altun S."/>
            <person name="Saticioglu I.B."/>
        </authorList>
    </citation>
    <scope>NUCLEOTIDE SEQUENCE [LARGE SCALE GENOMIC DNA]</scope>
    <source>
        <strain evidence="2 3">120P</strain>
    </source>
</reference>
<accession>A0AB35WRK0</accession>
<dbReference type="AlphaFoldDB" id="A0AB35WRK0"/>
<dbReference type="Proteomes" id="UP001307839">
    <property type="component" value="Unassembled WGS sequence"/>
</dbReference>
<name>A0AB35WRK0_9PSED</name>